<protein>
    <submittedName>
        <fullName evidence="4">FSH1-domain-containing protein</fullName>
    </submittedName>
</protein>
<proteinExistence type="predicted"/>
<dbReference type="AlphaFoldDB" id="A0A1Y2EQW8"/>
<dbReference type="PANTHER" id="PTHR48070:SF6">
    <property type="entry name" value="ESTERASE OVCA2"/>
    <property type="match status" value="1"/>
</dbReference>
<dbReference type="InterPro" id="IPR029058">
    <property type="entry name" value="AB_hydrolase_fold"/>
</dbReference>
<keyword evidence="1" id="KW-0378">Hydrolase</keyword>
<evidence type="ECO:0000313" key="5">
    <source>
        <dbReference type="Proteomes" id="UP000193920"/>
    </source>
</evidence>
<dbReference type="Proteomes" id="UP000193920">
    <property type="component" value="Unassembled WGS sequence"/>
</dbReference>
<feature type="compositionally biased region" description="Polar residues" evidence="2">
    <location>
        <begin position="8"/>
        <end position="17"/>
    </location>
</feature>
<comment type="caution">
    <text evidence="4">The sequence shown here is derived from an EMBL/GenBank/DDBJ whole genome shotgun (WGS) entry which is preliminary data.</text>
</comment>
<keyword evidence="5" id="KW-1185">Reference proteome</keyword>
<evidence type="ECO:0000259" key="3">
    <source>
        <dbReference type="Pfam" id="PF03959"/>
    </source>
</evidence>
<dbReference type="InterPro" id="IPR050593">
    <property type="entry name" value="LovG"/>
</dbReference>
<dbReference type="EMBL" id="MCOG01000031">
    <property type="protein sequence ID" value="ORY73971.1"/>
    <property type="molecule type" value="Genomic_DNA"/>
</dbReference>
<dbReference type="GO" id="GO:0016787">
    <property type="term" value="F:hydrolase activity"/>
    <property type="evidence" value="ECO:0007669"/>
    <property type="project" value="UniProtKB-KW"/>
</dbReference>
<dbReference type="Gene3D" id="3.40.50.1820">
    <property type="entry name" value="alpha/beta hydrolase"/>
    <property type="match status" value="1"/>
</dbReference>
<dbReference type="OrthoDB" id="414698at2759"/>
<name>A0A1Y2EQW8_9FUNG</name>
<organism evidence="4 5">
    <name type="scientific">Neocallimastix californiae</name>
    <dbReference type="NCBI Taxonomy" id="1754190"/>
    <lineage>
        <taxon>Eukaryota</taxon>
        <taxon>Fungi</taxon>
        <taxon>Fungi incertae sedis</taxon>
        <taxon>Chytridiomycota</taxon>
        <taxon>Chytridiomycota incertae sedis</taxon>
        <taxon>Neocallimastigomycetes</taxon>
        <taxon>Neocallimastigales</taxon>
        <taxon>Neocallimastigaceae</taxon>
        <taxon>Neocallimastix</taxon>
    </lineage>
</organism>
<dbReference type="SUPFAM" id="SSF53474">
    <property type="entry name" value="alpha/beta-Hydrolases"/>
    <property type="match status" value="1"/>
</dbReference>
<reference evidence="4 5" key="1">
    <citation type="submission" date="2016-08" db="EMBL/GenBank/DDBJ databases">
        <title>A Parts List for Fungal Cellulosomes Revealed by Comparative Genomics.</title>
        <authorList>
            <consortium name="DOE Joint Genome Institute"/>
            <person name="Haitjema C.H."/>
            <person name="Gilmore S.P."/>
            <person name="Henske J.K."/>
            <person name="Solomon K.V."/>
            <person name="De Groot R."/>
            <person name="Kuo A."/>
            <person name="Mondo S.J."/>
            <person name="Salamov A.A."/>
            <person name="Labutti K."/>
            <person name="Zhao Z."/>
            <person name="Chiniquy J."/>
            <person name="Barry K."/>
            <person name="Brewer H.M."/>
            <person name="Purvine S.O."/>
            <person name="Wright A.T."/>
            <person name="Boxma B."/>
            <person name="Van Alen T."/>
            <person name="Hackstein J.H."/>
            <person name="Baker S.E."/>
            <person name="Grigoriev I.V."/>
            <person name="O'Malley M.A."/>
        </authorList>
    </citation>
    <scope>NUCLEOTIDE SEQUENCE [LARGE SCALE GENOMIC DNA]</scope>
    <source>
        <strain evidence="4 5">G1</strain>
    </source>
</reference>
<feature type="compositionally biased region" description="Basic residues" evidence="2">
    <location>
        <begin position="28"/>
        <end position="40"/>
    </location>
</feature>
<dbReference type="PANTHER" id="PTHR48070">
    <property type="entry name" value="ESTERASE OVCA2"/>
    <property type="match status" value="1"/>
</dbReference>
<dbReference type="GO" id="GO:0005634">
    <property type="term" value="C:nucleus"/>
    <property type="evidence" value="ECO:0007669"/>
    <property type="project" value="TreeGrafter"/>
</dbReference>
<dbReference type="STRING" id="1754190.A0A1Y2EQW8"/>
<evidence type="ECO:0000256" key="2">
    <source>
        <dbReference type="SAM" id="MobiDB-lite"/>
    </source>
</evidence>
<dbReference type="InterPro" id="IPR005645">
    <property type="entry name" value="FSH-like_dom"/>
</dbReference>
<dbReference type="FunFam" id="3.40.50.1820:FF:000073">
    <property type="entry name" value="esterase OVCA2 isoform X6"/>
    <property type="match status" value="1"/>
</dbReference>
<evidence type="ECO:0000313" key="4">
    <source>
        <dbReference type="EMBL" id="ORY73971.1"/>
    </source>
</evidence>
<accession>A0A1Y2EQW8</accession>
<evidence type="ECO:0000256" key="1">
    <source>
        <dbReference type="ARBA" id="ARBA00022801"/>
    </source>
</evidence>
<gene>
    <name evidence="4" type="ORF">LY90DRAFT_666425</name>
</gene>
<feature type="region of interest" description="Disordered" evidence="2">
    <location>
        <begin position="1"/>
        <end position="41"/>
    </location>
</feature>
<sequence>MNKEEQEQIQNVENKVQQPKVDKENKPKKQNKNNKQKKVPKTPAVVKKLKILCLHGYAQNLTIFHKRTAVLKKALKSIADLYYVQGPVVCSINPADHKKFDIDENTPKEEQPLGWWNFSEDGKYTGLEDSLEILLKYMKEEGPFDGIFGFSQGSSMAAVLCAHLESEKEKGNPDIPDIPRFVMLFSGFRPDDTTYDKYFNTEHKLKIKSLHVYGEEDHWLAPERSKKLITYFENPTVLSHSGGHFIPMDAEKRHYYVDYIKQFLPTDEAN</sequence>
<dbReference type="GO" id="GO:0005737">
    <property type="term" value="C:cytoplasm"/>
    <property type="evidence" value="ECO:0007669"/>
    <property type="project" value="TreeGrafter"/>
</dbReference>
<dbReference type="Pfam" id="PF03959">
    <property type="entry name" value="FSH1"/>
    <property type="match status" value="1"/>
</dbReference>
<feature type="domain" description="Serine hydrolase" evidence="3">
    <location>
        <begin position="47"/>
        <end position="254"/>
    </location>
</feature>